<evidence type="ECO:0008006" key="9">
    <source>
        <dbReference type="Google" id="ProtNLM"/>
    </source>
</evidence>
<reference evidence="7 8" key="1">
    <citation type="submission" date="2017-11" db="EMBL/GenBank/DDBJ databases">
        <title>Isolation and Characterization of Methanofollis Species from Methane Seep Offshore SW Taiwan.</title>
        <authorList>
            <person name="Teng N.-H."/>
            <person name="Lai M.-C."/>
            <person name="Chen S.-C."/>
        </authorList>
    </citation>
    <scope>NUCLEOTIDE SEQUENCE [LARGE SCALE GENOMIC DNA]</scope>
    <source>
        <strain evidence="7 8">FWC-SCC2</strain>
    </source>
</reference>
<keyword evidence="5" id="KW-0694">RNA-binding</keyword>
<dbReference type="OrthoDB" id="7619at2157"/>
<dbReference type="Proteomes" id="UP000292580">
    <property type="component" value="Unassembled WGS sequence"/>
</dbReference>
<evidence type="ECO:0000256" key="5">
    <source>
        <dbReference type="ARBA" id="ARBA00022884"/>
    </source>
</evidence>
<dbReference type="AlphaFoldDB" id="A0A483CUH9"/>
<accession>A0A483CUH9</accession>
<evidence type="ECO:0000313" key="8">
    <source>
        <dbReference type="Proteomes" id="UP000292580"/>
    </source>
</evidence>
<dbReference type="EMBL" id="PGCL01000002">
    <property type="protein sequence ID" value="TAJ44567.1"/>
    <property type="molecule type" value="Genomic_DNA"/>
</dbReference>
<evidence type="ECO:0000256" key="4">
    <source>
        <dbReference type="ARBA" id="ARBA00022801"/>
    </source>
</evidence>
<dbReference type="Pfam" id="PF07927">
    <property type="entry name" value="HicA_toxin"/>
    <property type="match status" value="1"/>
</dbReference>
<evidence type="ECO:0000256" key="2">
    <source>
        <dbReference type="ARBA" id="ARBA00022722"/>
    </source>
</evidence>
<protein>
    <recommendedName>
        <fullName evidence="9">Type II toxin-antitoxin system HicA family toxin</fullName>
    </recommendedName>
</protein>
<dbReference type="GO" id="GO:0003729">
    <property type="term" value="F:mRNA binding"/>
    <property type="evidence" value="ECO:0007669"/>
    <property type="project" value="InterPro"/>
</dbReference>
<sequence>MKRFPALSSERVIAALLKAGFTYAPRRSRGGHVAVYYADEEGRRVLVVVPRSYELPRGMLRSILMQANLTKEDFLRHLEETGS</sequence>
<name>A0A483CUH9_9EURY</name>
<dbReference type="SUPFAM" id="SSF54786">
    <property type="entry name" value="YcfA/nrd intein domain"/>
    <property type="match status" value="1"/>
</dbReference>
<keyword evidence="3" id="KW-0255">Endonuclease</keyword>
<dbReference type="Gene3D" id="3.30.920.30">
    <property type="entry name" value="Hypothetical protein"/>
    <property type="match status" value="1"/>
</dbReference>
<dbReference type="InterPro" id="IPR012933">
    <property type="entry name" value="HicA_mRNA_interferase"/>
</dbReference>
<proteinExistence type="predicted"/>
<dbReference type="RefSeq" id="WP_130646361.1">
    <property type="nucleotide sequence ID" value="NZ_PGCL01000002.1"/>
</dbReference>
<dbReference type="InterPro" id="IPR038570">
    <property type="entry name" value="HicA_sf"/>
</dbReference>
<keyword evidence="6" id="KW-0346">Stress response</keyword>
<keyword evidence="1" id="KW-1277">Toxin-antitoxin system</keyword>
<evidence type="ECO:0000313" key="7">
    <source>
        <dbReference type="EMBL" id="TAJ44567.1"/>
    </source>
</evidence>
<organism evidence="7 8">
    <name type="scientific">Methanofollis fontis</name>
    <dbReference type="NCBI Taxonomy" id="2052832"/>
    <lineage>
        <taxon>Archaea</taxon>
        <taxon>Methanobacteriati</taxon>
        <taxon>Methanobacteriota</taxon>
        <taxon>Stenosarchaea group</taxon>
        <taxon>Methanomicrobia</taxon>
        <taxon>Methanomicrobiales</taxon>
        <taxon>Methanomicrobiaceae</taxon>
        <taxon>Methanofollis</taxon>
    </lineage>
</organism>
<evidence type="ECO:0000256" key="6">
    <source>
        <dbReference type="ARBA" id="ARBA00023016"/>
    </source>
</evidence>
<evidence type="ECO:0000256" key="3">
    <source>
        <dbReference type="ARBA" id="ARBA00022759"/>
    </source>
</evidence>
<keyword evidence="8" id="KW-1185">Reference proteome</keyword>
<comment type="caution">
    <text evidence="7">The sequence shown here is derived from an EMBL/GenBank/DDBJ whole genome shotgun (WGS) entry which is preliminary data.</text>
</comment>
<keyword evidence="4" id="KW-0378">Hydrolase</keyword>
<keyword evidence="2" id="KW-0540">Nuclease</keyword>
<gene>
    <name evidence="7" type="ORF">CUJ86_04455</name>
</gene>
<evidence type="ECO:0000256" key="1">
    <source>
        <dbReference type="ARBA" id="ARBA00022649"/>
    </source>
</evidence>
<dbReference type="GO" id="GO:0016787">
    <property type="term" value="F:hydrolase activity"/>
    <property type="evidence" value="ECO:0007669"/>
    <property type="project" value="UniProtKB-KW"/>
</dbReference>
<dbReference type="GO" id="GO:0004519">
    <property type="term" value="F:endonuclease activity"/>
    <property type="evidence" value="ECO:0007669"/>
    <property type="project" value="UniProtKB-KW"/>
</dbReference>